<name>A0A2X3JEZ5_ECOLX</name>
<dbReference type="Proteomes" id="UP000250991">
    <property type="component" value="Unassembled WGS sequence"/>
</dbReference>
<proteinExistence type="predicted"/>
<keyword evidence="2" id="KW-0808">Transferase</keyword>
<keyword evidence="1" id="KW-0474">Menaquinone biosynthesis</keyword>
<accession>A0A2X3JEZ5</accession>
<dbReference type="EMBL" id="UARW01000010">
    <property type="protein sequence ID" value="SQD02918.1"/>
    <property type="molecule type" value="Genomic_DNA"/>
</dbReference>
<dbReference type="GO" id="GO:0009234">
    <property type="term" value="P:menaquinone biosynthetic process"/>
    <property type="evidence" value="ECO:0007669"/>
    <property type="project" value="UniProtKB-KW"/>
</dbReference>
<gene>
    <name evidence="2" type="primary">menD_4</name>
    <name evidence="2" type="ORF">NCTC8009_03393</name>
</gene>
<dbReference type="PANTHER" id="PTHR42916">
    <property type="entry name" value="2-SUCCINYL-5-ENOLPYRUVYL-6-HYDROXY-3-CYCLOHEXENE-1-CARBOXYLATE SYNTHASE"/>
    <property type="match status" value="1"/>
</dbReference>
<evidence type="ECO:0000313" key="2">
    <source>
        <dbReference type="EMBL" id="SQD02918.1"/>
    </source>
</evidence>
<evidence type="ECO:0000313" key="3">
    <source>
        <dbReference type="Proteomes" id="UP000250991"/>
    </source>
</evidence>
<organism evidence="2 3">
    <name type="scientific">Escherichia coli</name>
    <dbReference type="NCBI Taxonomy" id="562"/>
    <lineage>
        <taxon>Bacteria</taxon>
        <taxon>Pseudomonadati</taxon>
        <taxon>Pseudomonadota</taxon>
        <taxon>Gammaproteobacteria</taxon>
        <taxon>Enterobacterales</taxon>
        <taxon>Enterobacteriaceae</taxon>
        <taxon>Escherichia</taxon>
    </lineage>
</organism>
<dbReference type="SUPFAM" id="SSF52518">
    <property type="entry name" value="Thiamin diphosphate-binding fold (THDP-binding)"/>
    <property type="match status" value="1"/>
</dbReference>
<dbReference type="GO" id="GO:0070204">
    <property type="term" value="F:2-succinyl-5-enolpyruvyl-6-hydroxy-3-cyclohexene-1-carboxylic-acid synthase activity"/>
    <property type="evidence" value="ECO:0007669"/>
    <property type="project" value="UniProtKB-EC"/>
</dbReference>
<dbReference type="AlphaFoldDB" id="A0A2X3JEZ5"/>
<dbReference type="Gene3D" id="3.40.50.970">
    <property type="match status" value="1"/>
</dbReference>
<reference evidence="2 3" key="1">
    <citation type="submission" date="2018-06" db="EMBL/GenBank/DDBJ databases">
        <authorList>
            <consortium name="Pathogen Informatics"/>
            <person name="Doyle S."/>
        </authorList>
    </citation>
    <scope>NUCLEOTIDE SEQUENCE [LARGE SCALE GENOMIC DNA]</scope>
    <source>
        <strain evidence="2 3">NCTC8009</strain>
    </source>
</reference>
<evidence type="ECO:0000256" key="1">
    <source>
        <dbReference type="ARBA" id="ARBA00022428"/>
    </source>
</evidence>
<dbReference type="InterPro" id="IPR029061">
    <property type="entry name" value="THDP-binding"/>
</dbReference>
<sequence length="55" mass="5865">MYSNRGASGIDGLLSTAAGVQRASGKPTLAIVGDLSALYDLNALALLRQVLRRWY</sequence>
<dbReference type="PANTHER" id="PTHR42916:SF1">
    <property type="entry name" value="PROTEIN PHYLLO, CHLOROPLASTIC"/>
    <property type="match status" value="1"/>
</dbReference>
<dbReference type="EC" id="2.5.1.64" evidence="2"/>
<dbReference type="EC" id="2.2.1.9" evidence="2"/>
<protein>
    <submittedName>
        <fullName evidence="2">2-succinyl-5-enolpyruvyl-6-hydroxy-3-cyclohexene-1-carboxylate synthase</fullName>
        <ecNumber evidence="2">2.2.1.9</ecNumber>
        <ecNumber evidence="2">2.5.1.64</ecNumber>
    </submittedName>
</protein>